<feature type="domain" description="GH16" evidence="2">
    <location>
        <begin position="241"/>
        <end position="461"/>
    </location>
</feature>
<dbReference type="STRING" id="1192868.GCA_000304395_00342"/>
<evidence type="ECO:0000256" key="1">
    <source>
        <dbReference type="ARBA" id="ARBA00006865"/>
    </source>
</evidence>
<evidence type="ECO:0000313" key="3">
    <source>
        <dbReference type="EMBL" id="PWJ82262.1"/>
    </source>
</evidence>
<dbReference type="AlphaFoldDB" id="A0A316C5T4"/>
<protein>
    <submittedName>
        <fullName evidence="3">Beta-glucanase (GH16 family)</fullName>
    </submittedName>
</protein>
<evidence type="ECO:0000259" key="2">
    <source>
        <dbReference type="PROSITE" id="PS51762"/>
    </source>
</evidence>
<dbReference type="CDD" id="cd08023">
    <property type="entry name" value="GH16_laminarinase_like"/>
    <property type="match status" value="1"/>
</dbReference>
<accession>A0A316C5T4</accession>
<keyword evidence="4" id="KW-1185">Reference proteome</keyword>
<dbReference type="PANTHER" id="PTHR10963">
    <property type="entry name" value="GLYCOSYL HYDROLASE-RELATED"/>
    <property type="match status" value="1"/>
</dbReference>
<dbReference type="EMBL" id="QGGG01000009">
    <property type="protein sequence ID" value="PWJ82262.1"/>
    <property type="molecule type" value="Genomic_DNA"/>
</dbReference>
<dbReference type="PROSITE" id="PS51762">
    <property type="entry name" value="GH16_2"/>
    <property type="match status" value="1"/>
</dbReference>
<evidence type="ECO:0000313" key="4">
    <source>
        <dbReference type="Proteomes" id="UP000245396"/>
    </source>
</evidence>
<dbReference type="GO" id="GO:0005509">
    <property type="term" value="F:calcium ion binding"/>
    <property type="evidence" value="ECO:0007669"/>
    <property type="project" value="InterPro"/>
</dbReference>
<dbReference type="Proteomes" id="UP000245396">
    <property type="component" value="Unassembled WGS sequence"/>
</dbReference>
<dbReference type="InterPro" id="IPR013320">
    <property type="entry name" value="ConA-like_dom_sf"/>
</dbReference>
<dbReference type="GO" id="GO:0004553">
    <property type="term" value="F:hydrolase activity, hydrolyzing O-glycosyl compounds"/>
    <property type="evidence" value="ECO:0007669"/>
    <property type="project" value="InterPro"/>
</dbReference>
<organism evidence="3 4">
    <name type="scientific">Pseudaminobacter salicylatoxidans</name>
    <dbReference type="NCBI Taxonomy" id="93369"/>
    <lineage>
        <taxon>Bacteria</taxon>
        <taxon>Pseudomonadati</taxon>
        <taxon>Pseudomonadota</taxon>
        <taxon>Alphaproteobacteria</taxon>
        <taxon>Hyphomicrobiales</taxon>
        <taxon>Phyllobacteriaceae</taxon>
        <taxon>Pseudaminobacter</taxon>
    </lineage>
</organism>
<sequence>MDAVVNAKGVPLFYSGTSTNHISATGSGLKLYGTSANGTFWGDSNVRVTMHGGIGDDIYHLYSPINRVIEEPGEGIDTIVTWMSSTLPDNVENLIVTDTDRYAFGNALDNIIQGGAGHQTLDGGPGDDVLIGGGGPDTFIISKGNGSDLIVDFEAADTVRLNGYGLTSFEAVQARMTQVQSDVKLDLGSDEVLVFKDTALDQFTPGQFELPLDKSGMQLSFIDNFDTLSHWNGESGIWDSNFWWGQPNGSTLSSNSELQWYIDSDYGPTKKVNPFSVENGILTITAARATDDIKPFINDYEYTSGLLTTHKSFSQTYGYFEMRADLPEIGGTWPAFWLLPEDGSWPPELDVVEIRGQEPNRLFMTAHSNASGEHTTVSSTVNVSDTEGFHTYGVLWTEDEIVWYYDDVAVARADTPADMHDPMYMLVNLAVGGTAGAPADGLATPAEMHIDYIRAYTLDDVHNDALNAEHDWSV</sequence>
<dbReference type="Gene3D" id="2.60.120.200">
    <property type="match status" value="1"/>
</dbReference>
<dbReference type="Pfam" id="PF00722">
    <property type="entry name" value="Glyco_hydro_16"/>
    <property type="match status" value="1"/>
</dbReference>
<dbReference type="PRINTS" id="PR00313">
    <property type="entry name" value="CABNDNGRPT"/>
</dbReference>
<dbReference type="InterPro" id="IPR050546">
    <property type="entry name" value="Glycosyl_Hydrlase_16"/>
</dbReference>
<comment type="caution">
    <text evidence="3">The sequence shown here is derived from an EMBL/GenBank/DDBJ whole genome shotgun (WGS) entry which is preliminary data.</text>
</comment>
<dbReference type="OrthoDB" id="9809583at2"/>
<dbReference type="RefSeq" id="WP_109613285.1">
    <property type="nucleotide sequence ID" value="NZ_QGGG01000009.1"/>
</dbReference>
<dbReference type="GO" id="GO:0005975">
    <property type="term" value="P:carbohydrate metabolic process"/>
    <property type="evidence" value="ECO:0007669"/>
    <property type="project" value="InterPro"/>
</dbReference>
<reference evidence="3 4" key="1">
    <citation type="submission" date="2018-05" db="EMBL/GenBank/DDBJ databases">
        <title>Genomic Encyclopedia of Type Strains, Phase IV (KMG-IV): sequencing the most valuable type-strain genomes for metagenomic binning, comparative biology and taxonomic classification.</title>
        <authorList>
            <person name="Goeker M."/>
        </authorList>
    </citation>
    <scope>NUCLEOTIDE SEQUENCE [LARGE SCALE GENOMIC DNA]</scope>
    <source>
        <strain evidence="3 4">DSM 6986</strain>
    </source>
</reference>
<dbReference type="InterPro" id="IPR011049">
    <property type="entry name" value="Serralysin-like_metalloprot_C"/>
</dbReference>
<comment type="similarity">
    <text evidence="1">Belongs to the glycosyl hydrolase 16 family.</text>
</comment>
<dbReference type="PANTHER" id="PTHR10963:SF55">
    <property type="entry name" value="GLYCOSIDE HYDROLASE FAMILY 16 PROTEIN"/>
    <property type="match status" value="1"/>
</dbReference>
<dbReference type="InterPro" id="IPR000757">
    <property type="entry name" value="Beta-glucanase-like"/>
</dbReference>
<dbReference type="InterPro" id="IPR001343">
    <property type="entry name" value="Hemolysn_Ca-bd"/>
</dbReference>
<proteinExistence type="inferred from homology"/>
<gene>
    <name evidence="3" type="ORF">C7441_10930</name>
</gene>
<dbReference type="SUPFAM" id="SSF49899">
    <property type="entry name" value="Concanavalin A-like lectins/glucanases"/>
    <property type="match status" value="1"/>
</dbReference>
<dbReference type="Pfam" id="PF00353">
    <property type="entry name" value="HemolysinCabind"/>
    <property type="match status" value="1"/>
</dbReference>
<dbReference type="SUPFAM" id="SSF51120">
    <property type="entry name" value="beta-Roll"/>
    <property type="match status" value="1"/>
</dbReference>
<name>A0A316C5T4_PSESE</name>
<dbReference type="Gene3D" id="2.150.10.10">
    <property type="entry name" value="Serralysin-like metalloprotease, C-terminal"/>
    <property type="match status" value="1"/>
</dbReference>